<feature type="coiled-coil region" evidence="1">
    <location>
        <begin position="423"/>
        <end position="450"/>
    </location>
</feature>
<accession>A0A174A8B9</accession>
<name>A0A174A8B9_9FIRM</name>
<evidence type="ECO:0000313" key="3">
    <source>
        <dbReference type="EMBL" id="CUN84724.1"/>
    </source>
</evidence>
<keyword evidence="1" id="KW-0175">Coiled coil</keyword>
<feature type="compositionally biased region" description="Acidic residues" evidence="2">
    <location>
        <begin position="318"/>
        <end position="328"/>
    </location>
</feature>
<evidence type="ECO:0000313" key="4">
    <source>
        <dbReference type="Proteomes" id="UP000095447"/>
    </source>
</evidence>
<proteinExistence type="predicted"/>
<sequence>MKKKVLTLDDLYSFFEQRNQTTVFSAKESGYNIAVQVPAKFELEDSDEDDGFLRTKFKVNHLYENRNKSYISEEAQLEALPSLHYRPVLAAITTLSDGTTDFTSHAMEFDDEGNITYIEQPIGVFVNPEGYHLEYDKDHDKTYVIADAVIYNDYCAPACEIIQRKQGSKVSCELSISELSFDTKDKVLHLDKFRYNGVTCLGTDPITEKPVEEGMEGARLDIADFSEENNSLFTNTEEKLLKVIQSLQETLAKFEIEEPTKGGNQTLKLNELLEKYSKTVEDLDFDYESMSDEELEAKFAELFEGTEDPDEPVKEPVADPEADPESNDNSEFSNKKRYTKKENGNTEVTFEISHEDVRGALYTLLSTWEENDNEWYFINATYDDHFVYSNWDESKIFRQGYTKDGDAVSLSDERTELFKEYLTLSEKSELEELRSNYAALQNRINEYESKDKEAVLGAEIYTELKNREDFKELIKNQAIYSVEEVQTRADAILGKYVKEKGTFNYQQKPSAIGFTEPKKAKKPYGSLFKD</sequence>
<protein>
    <submittedName>
        <fullName evidence="3">Uncharacterized protein</fullName>
    </submittedName>
</protein>
<reference evidence="3 4" key="1">
    <citation type="submission" date="2015-09" db="EMBL/GenBank/DDBJ databases">
        <authorList>
            <consortium name="Pathogen Informatics"/>
        </authorList>
    </citation>
    <scope>NUCLEOTIDE SEQUENCE [LARGE SCALE GENOMIC DNA]</scope>
    <source>
        <strain evidence="3 4">2789STDY5608838</strain>
    </source>
</reference>
<gene>
    <name evidence="3" type="ORF">ERS852395_01502</name>
</gene>
<dbReference type="RefSeq" id="WP_055053242.1">
    <property type="nucleotide sequence ID" value="NZ_CYZA01000006.1"/>
</dbReference>
<organism evidence="3 4">
    <name type="scientific">Blautia obeum</name>
    <dbReference type="NCBI Taxonomy" id="40520"/>
    <lineage>
        <taxon>Bacteria</taxon>
        <taxon>Bacillati</taxon>
        <taxon>Bacillota</taxon>
        <taxon>Clostridia</taxon>
        <taxon>Lachnospirales</taxon>
        <taxon>Lachnospiraceae</taxon>
        <taxon>Blautia</taxon>
    </lineage>
</organism>
<dbReference type="Proteomes" id="UP000095447">
    <property type="component" value="Unassembled WGS sequence"/>
</dbReference>
<evidence type="ECO:0000256" key="1">
    <source>
        <dbReference type="SAM" id="Coils"/>
    </source>
</evidence>
<dbReference type="EMBL" id="CYZA01000006">
    <property type="protein sequence ID" value="CUN84724.1"/>
    <property type="molecule type" value="Genomic_DNA"/>
</dbReference>
<evidence type="ECO:0000256" key="2">
    <source>
        <dbReference type="SAM" id="MobiDB-lite"/>
    </source>
</evidence>
<feature type="region of interest" description="Disordered" evidence="2">
    <location>
        <begin position="304"/>
        <end position="340"/>
    </location>
</feature>
<dbReference type="AlphaFoldDB" id="A0A174A8B9"/>